<evidence type="ECO:0000313" key="8">
    <source>
        <dbReference type="RefSeq" id="XP_008485745.1"/>
    </source>
</evidence>
<dbReference type="KEGG" id="dci:103522420"/>
<dbReference type="Gene3D" id="3.30.470.10">
    <property type="match status" value="1"/>
</dbReference>
<keyword evidence="5" id="KW-0663">Pyridoxal phosphate</keyword>
<dbReference type="PANTHER" id="PTHR11825:SF44">
    <property type="entry name" value="BRANCHED-CHAIN-AMINO-ACID AMINOTRANSFERASE"/>
    <property type="match status" value="1"/>
</dbReference>
<protein>
    <submittedName>
        <fullName evidence="8">Branched-chain-amino-acid aminotransferase, cytosolic-like</fullName>
    </submittedName>
</protein>
<sequence length="74" mass="8508">MPDIVQLSREKRILECFGSGTACIVSPISNIHYEGHDIHIPTLEQPNNVCLRLLNKLSDIQYGRIEHPWARKIE</sequence>
<dbReference type="AlphaFoldDB" id="A0A1S3DPC7"/>
<dbReference type="InterPro" id="IPR005786">
    <property type="entry name" value="B_amino_transII"/>
</dbReference>
<gene>
    <name evidence="8" type="primary">LOC103522420</name>
</gene>
<keyword evidence="4" id="KW-0808">Transferase</keyword>
<dbReference type="RefSeq" id="XP_008485745.1">
    <property type="nucleotide sequence ID" value="XM_008487523.3"/>
</dbReference>
<keyword evidence="7" id="KW-1185">Reference proteome</keyword>
<keyword evidence="3" id="KW-0032">Aminotransferase</keyword>
<dbReference type="SUPFAM" id="SSF56752">
    <property type="entry name" value="D-aminoacid aminotransferase-like PLP-dependent enzymes"/>
    <property type="match status" value="1"/>
</dbReference>
<evidence type="ECO:0000256" key="3">
    <source>
        <dbReference type="ARBA" id="ARBA00022576"/>
    </source>
</evidence>
<dbReference type="Gene3D" id="3.20.10.10">
    <property type="entry name" value="D-amino Acid Aminotransferase, subunit A, domain 2"/>
    <property type="match status" value="1"/>
</dbReference>
<dbReference type="GeneID" id="103522420"/>
<evidence type="ECO:0000256" key="2">
    <source>
        <dbReference type="ARBA" id="ARBA00009320"/>
    </source>
</evidence>
<dbReference type="InterPro" id="IPR036038">
    <property type="entry name" value="Aminotransferase-like"/>
</dbReference>
<dbReference type="OMA" id="PTMEQED"/>
<dbReference type="PaxDb" id="121845-A0A1S3DPC7"/>
<evidence type="ECO:0000256" key="1">
    <source>
        <dbReference type="ARBA" id="ARBA00001933"/>
    </source>
</evidence>
<evidence type="ECO:0000313" key="7">
    <source>
        <dbReference type="Proteomes" id="UP000079169"/>
    </source>
</evidence>
<accession>A0A1S3DPC7</accession>
<proteinExistence type="inferred from homology"/>
<evidence type="ECO:0000256" key="4">
    <source>
        <dbReference type="ARBA" id="ARBA00022679"/>
    </source>
</evidence>
<evidence type="ECO:0000256" key="6">
    <source>
        <dbReference type="ARBA" id="ARBA00023304"/>
    </source>
</evidence>
<dbReference type="STRING" id="121845.A0A1S3DPC7"/>
<reference evidence="8" key="1">
    <citation type="submission" date="2025-08" db="UniProtKB">
        <authorList>
            <consortium name="RefSeq"/>
        </authorList>
    </citation>
    <scope>IDENTIFICATION</scope>
</reference>
<dbReference type="GO" id="GO:0009098">
    <property type="term" value="P:L-leucine biosynthetic process"/>
    <property type="evidence" value="ECO:0007669"/>
    <property type="project" value="TreeGrafter"/>
</dbReference>
<keyword evidence="6" id="KW-0100">Branched-chain amino acid biosynthesis</keyword>
<dbReference type="GO" id="GO:0005739">
    <property type="term" value="C:mitochondrion"/>
    <property type="evidence" value="ECO:0007669"/>
    <property type="project" value="TreeGrafter"/>
</dbReference>
<comment type="similarity">
    <text evidence="2">Belongs to the class-IV pyridoxal-phosphate-dependent aminotransferase family.</text>
</comment>
<comment type="cofactor">
    <cofactor evidence="1">
        <name>pyridoxal 5'-phosphate</name>
        <dbReference type="ChEBI" id="CHEBI:597326"/>
    </cofactor>
</comment>
<dbReference type="Proteomes" id="UP000079169">
    <property type="component" value="Unplaced"/>
</dbReference>
<dbReference type="GO" id="GO:0009099">
    <property type="term" value="P:L-valine biosynthetic process"/>
    <property type="evidence" value="ECO:0007669"/>
    <property type="project" value="TreeGrafter"/>
</dbReference>
<keyword evidence="6" id="KW-0028">Amino-acid biosynthesis</keyword>
<evidence type="ECO:0000256" key="5">
    <source>
        <dbReference type="ARBA" id="ARBA00022898"/>
    </source>
</evidence>
<dbReference type="InterPro" id="IPR043131">
    <property type="entry name" value="BCAT-like_N"/>
</dbReference>
<dbReference type="PANTHER" id="PTHR11825">
    <property type="entry name" value="SUBGROUP IIII AMINOTRANSFERASE"/>
    <property type="match status" value="1"/>
</dbReference>
<name>A0A1S3DPC7_DIACI</name>
<dbReference type="InterPro" id="IPR043132">
    <property type="entry name" value="BCAT-like_C"/>
</dbReference>
<organism evidence="7 8">
    <name type="scientific">Diaphorina citri</name>
    <name type="common">Asian citrus psyllid</name>
    <dbReference type="NCBI Taxonomy" id="121845"/>
    <lineage>
        <taxon>Eukaryota</taxon>
        <taxon>Metazoa</taxon>
        <taxon>Ecdysozoa</taxon>
        <taxon>Arthropoda</taxon>
        <taxon>Hexapoda</taxon>
        <taxon>Insecta</taxon>
        <taxon>Pterygota</taxon>
        <taxon>Neoptera</taxon>
        <taxon>Paraneoptera</taxon>
        <taxon>Hemiptera</taxon>
        <taxon>Sternorrhyncha</taxon>
        <taxon>Psylloidea</taxon>
        <taxon>Psyllidae</taxon>
        <taxon>Diaphorininae</taxon>
        <taxon>Diaphorina</taxon>
    </lineage>
</organism>
<dbReference type="GO" id="GO:0004084">
    <property type="term" value="F:branched-chain-amino-acid transaminase activity"/>
    <property type="evidence" value="ECO:0007669"/>
    <property type="project" value="InterPro"/>
</dbReference>